<dbReference type="PANTHER" id="PTHR33065:SF206">
    <property type="entry name" value="OS12G0619700 PROTEIN"/>
    <property type="match status" value="1"/>
</dbReference>
<feature type="non-terminal residue" evidence="3">
    <location>
        <position position="1"/>
    </location>
</feature>
<accession>A0AAQ3UN83</accession>
<evidence type="ECO:0000313" key="4">
    <source>
        <dbReference type="Proteomes" id="UP001341281"/>
    </source>
</evidence>
<protein>
    <recommendedName>
        <fullName evidence="2">DUF6598 domain-containing protein</fullName>
    </recommendedName>
</protein>
<evidence type="ECO:0000259" key="2">
    <source>
        <dbReference type="Pfam" id="PF20241"/>
    </source>
</evidence>
<sequence length="432" mass="48044">SSGPFLADEAEAVVEQQAVAAEKRRGRKKKKNKKRVLMQDSMDSGRFDLDDEDGEWAGVEPFFFDEAAAAADHEIQVRREQEEAQKKNRLDKSLKILDQIRELDPKTGEHYYARVYLDDFDLDEESPLGPTRETETSIDVHGTVCKEVKKQFLHGDPANIVGSDSADALSVKIASSSDGRREFVPCDSANVLSLKIASCDVGFPIDVYGTVIARDSIDLKCVYLFCRERDHCQLILSKDESLILSGPKRGLALMCTIYFEIDLKIKGAKRSKDKQLSKGYITLDGVPLRFQDKMVVERKSMDTKLSNVVITYAVVHYAVEATFAIEVLQGTFSGEVSACTTNIRDSLVLYDSKLSDGNGRGVIQLLRHVVAVSLKEKLIASIAAWTGDGKTKRTTIKFIPRVNGADEKAITCGSIKMRVKVTWSIISREYLG</sequence>
<evidence type="ECO:0000256" key="1">
    <source>
        <dbReference type="SAM" id="MobiDB-lite"/>
    </source>
</evidence>
<feature type="region of interest" description="Disordered" evidence="1">
    <location>
        <begin position="20"/>
        <end position="49"/>
    </location>
</feature>
<proteinExistence type="predicted"/>
<gene>
    <name evidence="3" type="ORF">U9M48_041182</name>
</gene>
<keyword evidence="4" id="KW-1185">Reference proteome</keyword>
<organism evidence="3 4">
    <name type="scientific">Paspalum notatum var. saurae</name>
    <dbReference type="NCBI Taxonomy" id="547442"/>
    <lineage>
        <taxon>Eukaryota</taxon>
        <taxon>Viridiplantae</taxon>
        <taxon>Streptophyta</taxon>
        <taxon>Embryophyta</taxon>
        <taxon>Tracheophyta</taxon>
        <taxon>Spermatophyta</taxon>
        <taxon>Magnoliopsida</taxon>
        <taxon>Liliopsida</taxon>
        <taxon>Poales</taxon>
        <taxon>Poaceae</taxon>
        <taxon>PACMAD clade</taxon>
        <taxon>Panicoideae</taxon>
        <taxon>Andropogonodae</taxon>
        <taxon>Paspaleae</taxon>
        <taxon>Paspalinae</taxon>
        <taxon>Paspalum</taxon>
    </lineage>
</organism>
<dbReference type="InterPro" id="IPR046533">
    <property type="entry name" value="DUF6598"/>
</dbReference>
<dbReference type="PANTHER" id="PTHR33065">
    <property type="entry name" value="OS07G0486400 PROTEIN"/>
    <property type="match status" value="1"/>
</dbReference>
<dbReference type="Pfam" id="PF20241">
    <property type="entry name" value="DUF6598"/>
    <property type="match status" value="1"/>
</dbReference>
<reference evidence="3 4" key="1">
    <citation type="submission" date="2024-02" db="EMBL/GenBank/DDBJ databases">
        <title>High-quality chromosome-scale genome assembly of Pensacola bahiagrass (Paspalum notatum Flugge var. saurae).</title>
        <authorList>
            <person name="Vega J.M."/>
            <person name="Podio M."/>
            <person name="Orjuela J."/>
            <person name="Siena L.A."/>
            <person name="Pessino S.C."/>
            <person name="Combes M.C."/>
            <person name="Mariac C."/>
            <person name="Albertini E."/>
            <person name="Pupilli F."/>
            <person name="Ortiz J.P.A."/>
            <person name="Leblanc O."/>
        </authorList>
    </citation>
    <scope>NUCLEOTIDE SEQUENCE [LARGE SCALE GENOMIC DNA]</scope>
    <source>
        <strain evidence="3">R1</strain>
        <tissue evidence="3">Leaf</tissue>
    </source>
</reference>
<dbReference type="EMBL" id="CP144753">
    <property type="protein sequence ID" value="WVZ95414.1"/>
    <property type="molecule type" value="Genomic_DNA"/>
</dbReference>
<feature type="compositionally biased region" description="Basic residues" evidence="1">
    <location>
        <begin position="24"/>
        <end position="36"/>
    </location>
</feature>
<feature type="domain" description="DUF6598" evidence="2">
    <location>
        <begin position="189"/>
        <end position="421"/>
    </location>
</feature>
<name>A0AAQ3UN83_PASNO</name>
<dbReference type="Proteomes" id="UP001341281">
    <property type="component" value="Chromosome 09"/>
</dbReference>
<evidence type="ECO:0000313" key="3">
    <source>
        <dbReference type="EMBL" id="WVZ95414.1"/>
    </source>
</evidence>
<dbReference type="AlphaFoldDB" id="A0AAQ3UN83"/>